<comment type="caution">
    <text evidence="1">The sequence shown here is derived from an EMBL/GenBank/DDBJ whole genome shotgun (WGS) entry which is preliminary data.</text>
</comment>
<dbReference type="Proteomes" id="UP000315522">
    <property type="component" value="Unassembled WGS sequence"/>
</dbReference>
<proteinExistence type="predicted"/>
<organism evidence="1 2">
    <name type="scientific">Lachnellula willkommii</name>
    <dbReference type="NCBI Taxonomy" id="215461"/>
    <lineage>
        <taxon>Eukaryota</taxon>
        <taxon>Fungi</taxon>
        <taxon>Dikarya</taxon>
        <taxon>Ascomycota</taxon>
        <taxon>Pezizomycotina</taxon>
        <taxon>Leotiomycetes</taxon>
        <taxon>Helotiales</taxon>
        <taxon>Lachnaceae</taxon>
        <taxon>Lachnellula</taxon>
    </lineage>
</organism>
<keyword evidence="2" id="KW-1185">Reference proteome</keyword>
<accession>A0A559MAM7</accession>
<dbReference type="PANTHER" id="PTHR38886:SF1">
    <property type="entry name" value="NACHT-NTPASE AND P-LOOP NTPASES N-TERMINAL DOMAIN-CONTAINING PROTEIN"/>
    <property type="match status" value="1"/>
</dbReference>
<name>A0A559MAM7_9HELO</name>
<dbReference type="EMBL" id="QGML01001020">
    <property type="protein sequence ID" value="TVY89992.1"/>
    <property type="molecule type" value="Genomic_DNA"/>
</dbReference>
<dbReference type="PANTHER" id="PTHR38886">
    <property type="entry name" value="SESA DOMAIN-CONTAINING PROTEIN"/>
    <property type="match status" value="1"/>
</dbReference>
<dbReference type="AlphaFoldDB" id="A0A559MAM7"/>
<evidence type="ECO:0000313" key="1">
    <source>
        <dbReference type="EMBL" id="TVY89992.1"/>
    </source>
</evidence>
<feature type="non-terminal residue" evidence="1">
    <location>
        <position position="290"/>
    </location>
</feature>
<protein>
    <submittedName>
        <fullName evidence="1">Uncharacterized protein</fullName>
    </submittedName>
</protein>
<sequence length="290" mass="32730">LSEDSECATTLGTNCPQSARASWQHPGQLIHKITVELQENGEAAPEYQHLLLELEALDRALKQLHTLQPAKHELLQLNAIRAIALSCQLPLQEFLGKISKFEHRLGVTNARDQRFRGLHRRMQWRLAYKDDVKKLRSKLGSFFTTISLLLMTQTVSSVTAAEHERDRTACTLQESILAHRRLIEDVKTDVGLSLAEQKKTKSQLQNQADSINDLHLKSKHISSQLQEEHALVQEVKSITVTTEKATRSILSAATDTLTQATLSLLTLRDLTVQLQNLVASFTKFTIEMRE</sequence>
<evidence type="ECO:0000313" key="2">
    <source>
        <dbReference type="Proteomes" id="UP000315522"/>
    </source>
</evidence>
<gene>
    <name evidence="1" type="ORF">LAWI1_G005003</name>
</gene>
<feature type="non-terminal residue" evidence="1">
    <location>
        <position position="1"/>
    </location>
</feature>
<reference evidence="1 2" key="1">
    <citation type="submission" date="2018-05" db="EMBL/GenBank/DDBJ databases">
        <title>Genome sequencing and assembly of the regulated plant pathogen Lachnellula willkommii and related sister species for the development of diagnostic species identification markers.</title>
        <authorList>
            <person name="Giroux E."/>
            <person name="Bilodeau G."/>
        </authorList>
    </citation>
    <scope>NUCLEOTIDE SEQUENCE [LARGE SCALE GENOMIC DNA]</scope>
    <source>
        <strain evidence="1 2">CBS 172.35</strain>
    </source>
</reference>